<evidence type="ECO:0000313" key="2">
    <source>
        <dbReference type="Proteomes" id="UP000735302"/>
    </source>
</evidence>
<sequence length="163" mass="18836">MYEDKISDVQTCCTLCQSSDVNIKFKKSARLVEMEHYSISSLQTRFRCNLEDFGKLQCVNYCSFKYGSWTSDCFKIMLKGNEVLCRYVAEYPKLYLLEVYCENEIVAQSRSQIPVFVHSNILNGNFMRSEVAVAFNILYSQSERVDEPVVEQSPLQTDRLEAG</sequence>
<keyword evidence="2" id="KW-1185">Reference proteome</keyword>
<reference evidence="1 2" key="1">
    <citation type="journal article" date="2021" name="Elife">
        <title>Chloroplast acquisition without the gene transfer in kleptoplastic sea slugs, Plakobranchus ocellatus.</title>
        <authorList>
            <person name="Maeda T."/>
            <person name="Takahashi S."/>
            <person name="Yoshida T."/>
            <person name="Shimamura S."/>
            <person name="Takaki Y."/>
            <person name="Nagai Y."/>
            <person name="Toyoda A."/>
            <person name="Suzuki Y."/>
            <person name="Arimoto A."/>
            <person name="Ishii H."/>
            <person name="Satoh N."/>
            <person name="Nishiyama T."/>
            <person name="Hasebe M."/>
            <person name="Maruyama T."/>
            <person name="Minagawa J."/>
            <person name="Obokata J."/>
            <person name="Shigenobu S."/>
        </authorList>
    </citation>
    <scope>NUCLEOTIDE SEQUENCE [LARGE SCALE GENOMIC DNA]</scope>
</reference>
<organism evidence="1 2">
    <name type="scientific">Plakobranchus ocellatus</name>
    <dbReference type="NCBI Taxonomy" id="259542"/>
    <lineage>
        <taxon>Eukaryota</taxon>
        <taxon>Metazoa</taxon>
        <taxon>Spiralia</taxon>
        <taxon>Lophotrochozoa</taxon>
        <taxon>Mollusca</taxon>
        <taxon>Gastropoda</taxon>
        <taxon>Heterobranchia</taxon>
        <taxon>Euthyneura</taxon>
        <taxon>Panpulmonata</taxon>
        <taxon>Sacoglossa</taxon>
        <taxon>Placobranchoidea</taxon>
        <taxon>Plakobranchidae</taxon>
        <taxon>Plakobranchus</taxon>
    </lineage>
</organism>
<dbReference type="Proteomes" id="UP000735302">
    <property type="component" value="Unassembled WGS sequence"/>
</dbReference>
<accession>A0AAV3YGK5</accession>
<proteinExistence type="predicted"/>
<name>A0AAV3YGK5_9GAST</name>
<gene>
    <name evidence="1" type="ORF">PoB_000816800</name>
</gene>
<dbReference type="AlphaFoldDB" id="A0AAV3YGK5"/>
<dbReference type="EMBL" id="BLXT01000945">
    <property type="protein sequence ID" value="GFN81662.1"/>
    <property type="molecule type" value="Genomic_DNA"/>
</dbReference>
<evidence type="ECO:0000313" key="1">
    <source>
        <dbReference type="EMBL" id="GFN81662.1"/>
    </source>
</evidence>
<protein>
    <submittedName>
        <fullName evidence="1">Uncharacterized protein</fullName>
    </submittedName>
</protein>
<comment type="caution">
    <text evidence="1">The sequence shown here is derived from an EMBL/GenBank/DDBJ whole genome shotgun (WGS) entry which is preliminary data.</text>
</comment>